<proteinExistence type="predicted"/>
<reference evidence="3" key="1">
    <citation type="submission" date="2016-12" db="EMBL/GenBank/DDBJ databases">
        <authorList>
            <person name="Varghese N."/>
            <person name="Submissions S."/>
        </authorList>
    </citation>
    <scope>NUCLEOTIDE SEQUENCE [LARGE SCALE GENOMIC DNA]</scope>
    <source>
        <strain evidence="3">DSM 25035</strain>
    </source>
</reference>
<evidence type="ECO:0000313" key="2">
    <source>
        <dbReference type="EMBL" id="SHO60584.1"/>
    </source>
</evidence>
<dbReference type="EMBL" id="FRXN01000001">
    <property type="protein sequence ID" value="SHO60584.1"/>
    <property type="molecule type" value="Genomic_DNA"/>
</dbReference>
<dbReference type="STRING" id="1073327.SAMN04488108_0892"/>
<gene>
    <name evidence="2" type="ORF">SAMN04488108_0892</name>
</gene>
<dbReference type="Pfam" id="PF13302">
    <property type="entry name" value="Acetyltransf_3"/>
    <property type="match status" value="1"/>
</dbReference>
<feature type="domain" description="N-acetyltransferase" evidence="1">
    <location>
        <begin position="11"/>
        <end position="176"/>
    </location>
</feature>
<accession>A0A1M7Z6V5</accession>
<dbReference type="PROSITE" id="PS51186">
    <property type="entry name" value="GNAT"/>
    <property type="match status" value="1"/>
</dbReference>
<protein>
    <submittedName>
        <fullName evidence="2">Protein N-acetyltransferase, RimJ/RimL family</fullName>
    </submittedName>
</protein>
<dbReference type="AlphaFoldDB" id="A0A1M7Z6V5"/>
<dbReference type="RefSeq" id="WP_073570517.1">
    <property type="nucleotide sequence ID" value="NZ_FRXN01000001.1"/>
</dbReference>
<dbReference type="GO" id="GO:0016747">
    <property type="term" value="F:acyltransferase activity, transferring groups other than amino-acyl groups"/>
    <property type="evidence" value="ECO:0007669"/>
    <property type="project" value="InterPro"/>
</dbReference>
<dbReference type="InterPro" id="IPR000182">
    <property type="entry name" value="GNAT_dom"/>
</dbReference>
<dbReference type="SUPFAM" id="SSF55729">
    <property type="entry name" value="Acyl-CoA N-acyltransferases (Nat)"/>
    <property type="match status" value="1"/>
</dbReference>
<evidence type="ECO:0000259" key="1">
    <source>
        <dbReference type="PROSITE" id="PS51186"/>
    </source>
</evidence>
<evidence type="ECO:0000313" key="3">
    <source>
        <dbReference type="Proteomes" id="UP000184609"/>
    </source>
</evidence>
<dbReference type="OrthoDB" id="9788916at2"/>
<keyword evidence="3" id="KW-1185">Reference proteome</keyword>
<sequence length="176" mass="20220">MKKYIFKSKRLGFRTWNSADLDAFAAINQDSEVMHFFQNPYTVEESRDRMKLMNSNFEKDNFCYFAVDFLETGELAGTLGMGRKTFPASFTPCIDIGWRFGKNYWNLGLATEGALACLEYARSLGIEQIHSYASTANKASTRVMEKIGMEFLEEFVHQELQDSPHLQPFSAYKITL</sequence>
<organism evidence="2 3">
    <name type="scientific">Algoriphagus zhangzhouensis</name>
    <dbReference type="NCBI Taxonomy" id="1073327"/>
    <lineage>
        <taxon>Bacteria</taxon>
        <taxon>Pseudomonadati</taxon>
        <taxon>Bacteroidota</taxon>
        <taxon>Cytophagia</taxon>
        <taxon>Cytophagales</taxon>
        <taxon>Cyclobacteriaceae</taxon>
        <taxon>Algoriphagus</taxon>
    </lineage>
</organism>
<dbReference type="Proteomes" id="UP000184609">
    <property type="component" value="Unassembled WGS sequence"/>
</dbReference>
<dbReference type="InterPro" id="IPR051531">
    <property type="entry name" value="N-acetyltransferase"/>
</dbReference>
<dbReference type="InterPro" id="IPR016181">
    <property type="entry name" value="Acyl_CoA_acyltransferase"/>
</dbReference>
<name>A0A1M7Z6V5_9BACT</name>
<dbReference type="PANTHER" id="PTHR43792:SF1">
    <property type="entry name" value="N-ACETYLTRANSFERASE DOMAIN-CONTAINING PROTEIN"/>
    <property type="match status" value="1"/>
</dbReference>
<dbReference type="PANTHER" id="PTHR43792">
    <property type="entry name" value="GNAT FAMILY, PUTATIVE (AFU_ORTHOLOGUE AFUA_3G00765)-RELATED-RELATED"/>
    <property type="match status" value="1"/>
</dbReference>
<dbReference type="Gene3D" id="3.40.630.30">
    <property type="match status" value="1"/>
</dbReference>
<keyword evidence="2" id="KW-0808">Transferase</keyword>